<dbReference type="RefSeq" id="WP_205118286.1">
    <property type="nucleotide sequence ID" value="NZ_JAFBCM010000001.1"/>
</dbReference>
<gene>
    <name evidence="1" type="ORF">ACFOUW_38050</name>
</gene>
<evidence type="ECO:0000313" key="2">
    <source>
        <dbReference type="Proteomes" id="UP001595699"/>
    </source>
</evidence>
<evidence type="ECO:0000313" key="1">
    <source>
        <dbReference type="EMBL" id="MFC3766683.1"/>
    </source>
</evidence>
<proteinExistence type="predicted"/>
<sequence length="667" mass="73034">MTHEFRCGDGTVEVGDDGLVHAVRHPRHPELNALLDEQSAPWFGPDWRWGTGFVISDLGSGRFAAPHTMSITSDVTGTYEPAPGLQVEVTRAFGDLWRERYVLRNLADRPARIGSFAINTPLADAYGPARTVLSTNLHAQVWTGGAESWLVGVRMDGTPPALVLDLVEGELWAYSISGRHQFTSSNVRGVISLHATDEARAPHAFGGQPAVVLEPGEELRVGWELGWYDDVPAALAGHRATIAVPSLAAPIGDPIAVGDSSVVAHEHGVSHVDVPHSDGRRSRVAVLHHTPIDELVRRRVAAIIGKHRAIERQGSRAAAFVPYDVERGLRLTHDLGWADWSDARERVGMPLLLVAARQRGWVDDLAEVDENLQAYKAFCLEHLITSEHRIRNSSTADGHARLYNSPWFALLFAELFATYGSRDDLLTAVAILDRYYADGGERFLAITIAEAATRVAALCDGAALPTEASRVRQSLLSHGRTLAALGTDLPEHEVSYEQSMTAPLLSILSGAWRISPDDELVQAMRTVTEWLLAFAGRQPHVRLRNVPIRHWDGFWFGRLRLYGDTFPHYWSILSPRALLDLPPELDTPRATEIIRDVTAANLVDFTPDGNASCAFLFPSCIDDQPGYRTDPLANDQDLGLALTLLPGTSGHAPAEALGQPQPKRPLT</sequence>
<comment type="caution">
    <text evidence="1">The sequence shown here is derived from an EMBL/GenBank/DDBJ whole genome shotgun (WGS) entry which is preliminary data.</text>
</comment>
<organism evidence="1 2">
    <name type="scientific">Tenggerimyces flavus</name>
    <dbReference type="NCBI Taxonomy" id="1708749"/>
    <lineage>
        <taxon>Bacteria</taxon>
        <taxon>Bacillati</taxon>
        <taxon>Actinomycetota</taxon>
        <taxon>Actinomycetes</taxon>
        <taxon>Propionibacteriales</taxon>
        <taxon>Nocardioidaceae</taxon>
        <taxon>Tenggerimyces</taxon>
    </lineage>
</organism>
<dbReference type="EMBL" id="JBHRZH010000056">
    <property type="protein sequence ID" value="MFC3766683.1"/>
    <property type="molecule type" value="Genomic_DNA"/>
</dbReference>
<accession>A0ABV7YNT9</accession>
<dbReference type="Proteomes" id="UP001595699">
    <property type="component" value="Unassembled WGS sequence"/>
</dbReference>
<reference evidence="2" key="1">
    <citation type="journal article" date="2019" name="Int. J. Syst. Evol. Microbiol.">
        <title>The Global Catalogue of Microorganisms (GCM) 10K type strain sequencing project: providing services to taxonomists for standard genome sequencing and annotation.</title>
        <authorList>
            <consortium name="The Broad Institute Genomics Platform"/>
            <consortium name="The Broad Institute Genome Sequencing Center for Infectious Disease"/>
            <person name="Wu L."/>
            <person name="Ma J."/>
        </authorList>
    </citation>
    <scope>NUCLEOTIDE SEQUENCE [LARGE SCALE GENOMIC DNA]</scope>
    <source>
        <strain evidence="2">CGMCC 4.7241</strain>
    </source>
</reference>
<name>A0ABV7YNT9_9ACTN</name>
<protein>
    <submittedName>
        <fullName evidence="1">Uncharacterized protein</fullName>
    </submittedName>
</protein>
<keyword evidence="2" id="KW-1185">Reference proteome</keyword>